<proteinExistence type="predicted"/>
<evidence type="ECO:0000313" key="1">
    <source>
        <dbReference type="EMBL" id="GAA3829417.1"/>
    </source>
</evidence>
<sequence length="77" mass="7859">MEAFSRVSLAMQPMAARPATLTGKRAAVAMPTYPPSDRPTSNARPPSLSMAVANASVAESVVNGGGVHGERLTAPVP</sequence>
<accession>A0ABP7IY73</accession>
<gene>
    <name evidence="1" type="ORF">GCM10022226_57860</name>
</gene>
<protein>
    <submittedName>
        <fullName evidence="1">Uncharacterized protein</fullName>
    </submittedName>
</protein>
<comment type="caution">
    <text evidence="1">The sequence shown here is derived from an EMBL/GenBank/DDBJ whole genome shotgun (WGS) entry which is preliminary data.</text>
</comment>
<dbReference type="EMBL" id="BAAAZR010000028">
    <property type="protein sequence ID" value="GAA3829417.1"/>
    <property type="molecule type" value="Genomic_DNA"/>
</dbReference>
<name>A0ABP7IY73_9ACTN</name>
<reference evidence="2" key="1">
    <citation type="journal article" date="2019" name="Int. J. Syst. Evol. Microbiol.">
        <title>The Global Catalogue of Microorganisms (GCM) 10K type strain sequencing project: providing services to taxonomists for standard genome sequencing and annotation.</title>
        <authorList>
            <consortium name="The Broad Institute Genomics Platform"/>
            <consortium name="The Broad Institute Genome Sequencing Center for Infectious Disease"/>
            <person name="Wu L."/>
            <person name="Ma J."/>
        </authorList>
    </citation>
    <scope>NUCLEOTIDE SEQUENCE [LARGE SCALE GENOMIC DNA]</scope>
    <source>
        <strain evidence="2">JCM 16908</strain>
    </source>
</reference>
<keyword evidence="2" id="KW-1185">Reference proteome</keyword>
<dbReference type="Proteomes" id="UP001500888">
    <property type="component" value="Unassembled WGS sequence"/>
</dbReference>
<evidence type="ECO:0000313" key="2">
    <source>
        <dbReference type="Proteomes" id="UP001500888"/>
    </source>
</evidence>
<organism evidence="1 2">
    <name type="scientific">Sphaerisporangium flaviroseum</name>
    <dbReference type="NCBI Taxonomy" id="509199"/>
    <lineage>
        <taxon>Bacteria</taxon>
        <taxon>Bacillati</taxon>
        <taxon>Actinomycetota</taxon>
        <taxon>Actinomycetes</taxon>
        <taxon>Streptosporangiales</taxon>
        <taxon>Streptosporangiaceae</taxon>
        <taxon>Sphaerisporangium</taxon>
    </lineage>
</organism>